<protein>
    <submittedName>
        <fullName evidence="1">Uncharacterized protein</fullName>
    </submittedName>
</protein>
<dbReference type="VEuPathDB" id="VectorBase:RPRC008852"/>
<name>T1HXT2_RHOPR</name>
<reference evidence="1" key="1">
    <citation type="submission" date="2015-05" db="UniProtKB">
        <authorList>
            <consortium name="EnsemblMetazoa"/>
        </authorList>
    </citation>
    <scope>IDENTIFICATION</scope>
</reference>
<dbReference type="InParanoid" id="T1HXT2"/>
<dbReference type="HOGENOM" id="CLU_2628992_0_0_1"/>
<organism evidence="1 2">
    <name type="scientific">Rhodnius prolixus</name>
    <name type="common">Triatomid bug</name>
    <dbReference type="NCBI Taxonomy" id="13249"/>
    <lineage>
        <taxon>Eukaryota</taxon>
        <taxon>Metazoa</taxon>
        <taxon>Ecdysozoa</taxon>
        <taxon>Arthropoda</taxon>
        <taxon>Hexapoda</taxon>
        <taxon>Insecta</taxon>
        <taxon>Pterygota</taxon>
        <taxon>Neoptera</taxon>
        <taxon>Paraneoptera</taxon>
        <taxon>Hemiptera</taxon>
        <taxon>Heteroptera</taxon>
        <taxon>Panheteroptera</taxon>
        <taxon>Cimicomorpha</taxon>
        <taxon>Reduviidae</taxon>
        <taxon>Triatominae</taxon>
        <taxon>Rhodnius</taxon>
    </lineage>
</organism>
<sequence>MKLFSSRMSTFGLFGPLFFFLYLKEVLFLLIAESILVISRVMPAKLFINGSPSEKEVKTSIQCEESNKRWLGIYIKKK</sequence>
<evidence type="ECO:0000313" key="1">
    <source>
        <dbReference type="EnsemblMetazoa" id="RPRC008852-PA"/>
    </source>
</evidence>
<keyword evidence="2" id="KW-1185">Reference proteome</keyword>
<proteinExistence type="predicted"/>
<evidence type="ECO:0000313" key="2">
    <source>
        <dbReference type="Proteomes" id="UP000015103"/>
    </source>
</evidence>
<dbReference type="EnsemblMetazoa" id="RPRC008852-RA">
    <property type="protein sequence ID" value="RPRC008852-PA"/>
    <property type="gene ID" value="RPRC008852"/>
</dbReference>
<dbReference type="Proteomes" id="UP000015103">
    <property type="component" value="Unassembled WGS sequence"/>
</dbReference>
<accession>T1HXT2</accession>
<dbReference type="AlphaFoldDB" id="T1HXT2"/>
<dbReference type="EMBL" id="ACPB03021033">
    <property type="status" value="NOT_ANNOTATED_CDS"/>
    <property type="molecule type" value="Genomic_DNA"/>
</dbReference>